<dbReference type="InterPro" id="IPR011990">
    <property type="entry name" value="TPR-like_helical_dom_sf"/>
</dbReference>
<evidence type="ECO:0000256" key="1">
    <source>
        <dbReference type="ARBA" id="ARBA00022729"/>
    </source>
</evidence>
<gene>
    <name evidence="7" type="ORF">MGWOODY_Tha1208</name>
</gene>
<organism evidence="7">
    <name type="scientific">hydrothermal vent metagenome</name>
    <dbReference type="NCBI Taxonomy" id="652676"/>
    <lineage>
        <taxon>unclassified sequences</taxon>
        <taxon>metagenomes</taxon>
        <taxon>ecological metagenomes</taxon>
    </lineage>
</organism>
<dbReference type="GO" id="GO:0051205">
    <property type="term" value="P:protein insertion into membrane"/>
    <property type="evidence" value="ECO:0007669"/>
    <property type="project" value="TreeGrafter"/>
</dbReference>
<keyword evidence="4" id="KW-0998">Cell outer membrane</keyword>
<dbReference type="InterPro" id="IPR017689">
    <property type="entry name" value="BamD"/>
</dbReference>
<dbReference type="Pfam" id="PF13525">
    <property type="entry name" value="YfiO"/>
    <property type="match status" value="1"/>
</dbReference>
<keyword evidence="1" id="KW-0732">Signal</keyword>
<evidence type="ECO:0000256" key="3">
    <source>
        <dbReference type="ARBA" id="ARBA00023139"/>
    </source>
</evidence>
<proteinExistence type="inferred from homology"/>
<dbReference type="PANTHER" id="PTHR37423:SF1">
    <property type="entry name" value="OUTER MEMBRANE PROTEIN ASSEMBLY FACTOR BAMD"/>
    <property type="match status" value="1"/>
</dbReference>
<dbReference type="SUPFAM" id="SSF48452">
    <property type="entry name" value="TPR-like"/>
    <property type="match status" value="1"/>
</dbReference>
<evidence type="ECO:0000256" key="4">
    <source>
        <dbReference type="ARBA" id="ARBA00023237"/>
    </source>
</evidence>
<dbReference type="HAMAP" id="MF_00922">
    <property type="entry name" value="OM_assembly_BamD"/>
    <property type="match status" value="1"/>
</dbReference>
<dbReference type="PROSITE" id="PS51257">
    <property type="entry name" value="PROKAR_LIPOPROTEIN"/>
    <property type="match status" value="1"/>
</dbReference>
<evidence type="ECO:0000256" key="2">
    <source>
        <dbReference type="ARBA" id="ARBA00023136"/>
    </source>
</evidence>
<dbReference type="InterPro" id="IPR039565">
    <property type="entry name" value="BamD-like"/>
</dbReference>
<evidence type="ECO:0000256" key="5">
    <source>
        <dbReference type="ARBA" id="ARBA00023288"/>
    </source>
</evidence>
<name>A0A160TBW2_9ZZZZ</name>
<feature type="domain" description="Outer membrane lipoprotein BamD-like" evidence="6">
    <location>
        <begin position="27"/>
        <end position="231"/>
    </location>
</feature>
<dbReference type="NCBIfam" id="TIGR03302">
    <property type="entry name" value="OM_YfiO"/>
    <property type="match status" value="1"/>
</dbReference>
<protein>
    <submittedName>
        <fullName evidence="7">Probable component of the lipoprotein assembly complex (Forms a complex with YaeT, YfgL, and NlpB)</fullName>
    </submittedName>
</protein>
<dbReference type="AlphaFoldDB" id="A0A160TBW2"/>
<reference evidence="7" key="1">
    <citation type="submission" date="2015-10" db="EMBL/GenBank/DDBJ databases">
        <authorList>
            <person name="Gilbert D.G."/>
        </authorList>
    </citation>
    <scope>NUCLEOTIDE SEQUENCE</scope>
</reference>
<dbReference type="PANTHER" id="PTHR37423">
    <property type="entry name" value="SOLUBLE LYTIC MUREIN TRANSGLYCOSYLASE-RELATED"/>
    <property type="match status" value="1"/>
</dbReference>
<dbReference type="GO" id="GO:1990063">
    <property type="term" value="C:Bam protein complex"/>
    <property type="evidence" value="ECO:0007669"/>
    <property type="project" value="TreeGrafter"/>
</dbReference>
<accession>A0A160TBW2</accession>
<dbReference type="Gene3D" id="1.25.40.10">
    <property type="entry name" value="Tetratricopeptide repeat domain"/>
    <property type="match status" value="1"/>
</dbReference>
<evidence type="ECO:0000259" key="6">
    <source>
        <dbReference type="Pfam" id="PF13525"/>
    </source>
</evidence>
<keyword evidence="3" id="KW-0564">Palmitate</keyword>
<keyword evidence="2" id="KW-0472">Membrane</keyword>
<sequence length="273" mass="31714">MKSSWLLVIFTLFLSACSSNPDKDRELTEREYYEQAREALDDGSLVVAADRLQKLESHYPFGRYAEQAQLELIYINYKMSDLDSVLATSERFIRLHPLHDQVDYAYYMRGLATYEMGFAFVERYLSDDLPKRDTQPLEDAFNHFAELLDRYPNSRYVDDARKRMMFIRERLAAYEVGVARYYMKRHAFLAAANRCEDILLHHQRTAAVADGLAIMVEAYDELKMTSESEQALALLKQNYPDHPQLKNGKFKSSGLAMVDRRSLLNVITFGLLD</sequence>
<keyword evidence="5 7" id="KW-0449">Lipoprotein</keyword>
<dbReference type="CDD" id="cd15830">
    <property type="entry name" value="BamD"/>
    <property type="match status" value="1"/>
</dbReference>
<dbReference type="EMBL" id="CZQC01000019">
    <property type="protein sequence ID" value="CUS40567.1"/>
    <property type="molecule type" value="Genomic_DNA"/>
</dbReference>
<evidence type="ECO:0000313" key="7">
    <source>
        <dbReference type="EMBL" id="CUS40567.1"/>
    </source>
</evidence>